<feature type="region of interest" description="Disordered" evidence="6">
    <location>
        <begin position="1"/>
        <end position="28"/>
    </location>
</feature>
<feature type="compositionally biased region" description="Polar residues" evidence="6">
    <location>
        <begin position="1"/>
        <end position="13"/>
    </location>
</feature>
<evidence type="ECO:0000313" key="8">
    <source>
        <dbReference type="Proteomes" id="UP000504608"/>
    </source>
</evidence>
<keyword evidence="5" id="KW-0807">Transducer</keyword>
<dbReference type="RefSeq" id="XP_023000567.1">
    <property type="nucleotide sequence ID" value="XM_023144799.1"/>
</dbReference>
<dbReference type="KEGG" id="cmax:111494810"/>
<keyword evidence="8" id="KW-1185">Reference proteome</keyword>
<accession>A0A6J1KE01</accession>
<dbReference type="PANTHER" id="PTHR35129:SF6">
    <property type="entry name" value="G PROTEIN GAMMA DOMAIN-CONTAINING PROTEIN"/>
    <property type="match status" value="1"/>
</dbReference>
<keyword evidence="3" id="KW-0175">Coiled coil</keyword>
<evidence type="ECO:0000256" key="2">
    <source>
        <dbReference type="ARBA" id="ARBA00022475"/>
    </source>
</evidence>
<dbReference type="OrthoDB" id="1934467at2759"/>
<feature type="domain" description="G protein gamma" evidence="7">
    <location>
        <begin position="30"/>
        <end position="104"/>
    </location>
</feature>
<dbReference type="PANTHER" id="PTHR35129">
    <property type="entry name" value="GUANINE NUCLEOTIDE-BINDING PROTEIN SUBUNIT GAMMA 1"/>
    <property type="match status" value="1"/>
</dbReference>
<evidence type="ECO:0000259" key="7">
    <source>
        <dbReference type="SMART" id="SM01224"/>
    </source>
</evidence>
<comment type="subcellular location">
    <subcellularLocation>
        <location evidence="1">Cell membrane</location>
    </subcellularLocation>
</comment>
<dbReference type="Proteomes" id="UP000504608">
    <property type="component" value="Unplaced"/>
</dbReference>
<evidence type="ECO:0000256" key="4">
    <source>
        <dbReference type="ARBA" id="ARBA00023136"/>
    </source>
</evidence>
<reference evidence="9" key="1">
    <citation type="submission" date="2025-08" db="UniProtKB">
        <authorList>
            <consortium name="RefSeq"/>
        </authorList>
    </citation>
    <scope>IDENTIFICATION</scope>
    <source>
        <tissue evidence="9">Young leaves</tissue>
    </source>
</reference>
<evidence type="ECO:0000256" key="6">
    <source>
        <dbReference type="SAM" id="MobiDB-lite"/>
    </source>
</evidence>
<organism evidence="8 9">
    <name type="scientific">Cucurbita maxima</name>
    <name type="common">Pumpkin</name>
    <name type="synonym">Winter squash</name>
    <dbReference type="NCBI Taxonomy" id="3661"/>
    <lineage>
        <taxon>Eukaryota</taxon>
        <taxon>Viridiplantae</taxon>
        <taxon>Streptophyta</taxon>
        <taxon>Embryophyta</taxon>
        <taxon>Tracheophyta</taxon>
        <taxon>Spermatophyta</taxon>
        <taxon>Magnoliopsida</taxon>
        <taxon>eudicotyledons</taxon>
        <taxon>Gunneridae</taxon>
        <taxon>Pentapetalae</taxon>
        <taxon>rosids</taxon>
        <taxon>fabids</taxon>
        <taxon>Cucurbitales</taxon>
        <taxon>Cucurbitaceae</taxon>
        <taxon>Cucurbiteae</taxon>
        <taxon>Cucurbita</taxon>
    </lineage>
</organism>
<dbReference type="AlphaFoldDB" id="A0A6J1KE01"/>
<dbReference type="GO" id="GO:0007186">
    <property type="term" value="P:G protein-coupled receptor signaling pathway"/>
    <property type="evidence" value="ECO:0007669"/>
    <property type="project" value="InterPro"/>
</dbReference>
<keyword evidence="4" id="KW-0472">Membrane</keyword>
<proteinExistence type="predicted"/>
<keyword evidence="2" id="KW-1003">Cell membrane</keyword>
<protein>
    <submittedName>
        <fullName evidence="9">Guanine nucleotide-binding protein subunit gamma 2-like isoform X1</fullName>
    </submittedName>
</protein>
<dbReference type="SMART" id="SM01224">
    <property type="entry name" value="G_gamma"/>
    <property type="match status" value="1"/>
</dbReference>
<gene>
    <name evidence="9" type="primary">LOC111494810</name>
</gene>
<evidence type="ECO:0000256" key="3">
    <source>
        <dbReference type="ARBA" id="ARBA00023054"/>
    </source>
</evidence>
<evidence type="ECO:0000256" key="5">
    <source>
        <dbReference type="ARBA" id="ARBA00023224"/>
    </source>
</evidence>
<evidence type="ECO:0000313" key="9">
    <source>
        <dbReference type="RefSeq" id="XP_023000567.1"/>
    </source>
</evidence>
<dbReference type="GeneID" id="111494810"/>
<dbReference type="Pfam" id="PF00631">
    <property type="entry name" value="G-gamma"/>
    <property type="match status" value="1"/>
</dbReference>
<dbReference type="InterPro" id="IPR015898">
    <property type="entry name" value="G-protein_gamma-like_dom"/>
</dbReference>
<evidence type="ECO:0000256" key="1">
    <source>
        <dbReference type="ARBA" id="ARBA00004236"/>
    </source>
</evidence>
<sequence>MFESASPTTQRVLSSSSSSSTDTRGKHRIQAEVKRLELEARFLEEELEQVEKLEKASTKCKEMLSNMDTTPDPLLPQTHGPLNPPWDRWFEGLQDSKGCRCWML</sequence>
<dbReference type="InterPro" id="IPR045878">
    <property type="entry name" value="GG1/2"/>
</dbReference>
<dbReference type="GO" id="GO:0005886">
    <property type="term" value="C:plasma membrane"/>
    <property type="evidence" value="ECO:0007669"/>
    <property type="project" value="UniProtKB-SubCell"/>
</dbReference>
<name>A0A6J1KE01_CUCMA</name>